<reference evidence="4" key="1">
    <citation type="journal article" date="2019" name="Int. J. Syst. Evol. Microbiol.">
        <title>The Global Catalogue of Microorganisms (GCM) 10K type strain sequencing project: providing services to taxonomists for standard genome sequencing and annotation.</title>
        <authorList>
            <consortium name="The Broad Institute Genomics Platform"/>
            <consortium name="The Broad Institute Genome Sequencing Center for Infectious Disease"/>
            <person name="Wu L."/>
            <person name="Ma J."/>
        </authorList>
    </citation>
    <scope>NUCLEOTIDE SEQUENCE [LARGE SCALE GENOMIC DNA]</scope>
    <source>
        <strain evidence="4">JCM 18054</strain>
    </source>
</reference>
<dbReference type="Proteomes" id="UP001500192">
    <property type="component" value="Unassembled WGS sequence"/>
</dbReference>
<feature type="region of interest" description="Disordered" evidence="1">
    <location>
        <begin position="189"/>
        <end position="211"/>
    </location>
</feature>
<dbReference type="Gene3D" id="2.60.120.620">
    <property type="entry name" value="q2cbj1_9rhob like domain"/>
    <property type="match status" value="1"/>
</dbReference>
<feature type="region of interest" description="Disordered" evidence="1">
    <location>
        <begin position="1"/>
        <end position="23"/>
    </location>
</feature>
<dbReference type="SUPFAM" id="SSF52096">
    <property type="entry name" value="ClpP/crotonase"/>
    <property type="match status" value="1"/>
</dbReference>
<feature type="region of interest" description="Disordered" evidence="1">
    <location>
        <begin position="41"/>
        <end position="73"/>
    </location>
</feature>
<dbReference type="PANTHER" id="PTHR32060:SF30">
    <property type="entry name" value="CARBOXY-TERMINAL PROCESSING PROTEASE CTPA"/>
    <property type="match status" value="1"/>
</dbReference>
<evidence type="ECO:0000313" key="4">
    <source>
        <dbReference type="Proteomes" id="UP001500192"/>
    </source>
</evidence>
<sequence length="646" mass="69226">MGDHLTDVTPRTTSPLVRGGATYPAHSGEVLTATRRERYPRATWIRSSGTAAHQPRNRWRRDRRRQPQEGSREHVVTEAFQRFGHPVRGIPVERLDPDERLLFSPMEPGDVLLSHAFLCHKSIPNVSVNPAGMRMSMDTRIQPASSHRGFNALTPWPESAKDKSKGIMSKITGTPATVEWPGVLPRATPTNDWMGGATTKRESLPLVPGPGTTRERVADGNPAAAGLSGIALVVVLTGYALSIVDSSIVNVALISISDDLHGGPTALGLAMTYVITQPCVDVKDRACIDECPVDCIYEGERALVCPVEAIFYEDDVPDDWTAGSAPAVGSARRLCPIQGIRLVSGTRRAQPQAAEPGRLTGARQNGGVGSFDAAVEALRLLRHEAYYSDRVDWPVVERQVLNRAKAGAPLAHALRSAFRGLGDRHSHLRVPRDRTSAAPVLPEGHALRGNLGYLRLPPISVGDQEDGRTYVRTAWEAQRCLAGAAGWVLDVRGNNGGTIHPMLAAAGPLLGADTFLSYRRRSGWGARFTYRPGVLLASGRPVLEVPGPPPDASGSPVVVLQDRRTASAGEGVAIAFRGREAARSFGTPTAGAPTGTLAHPLPDGSTLVVAVAVAVDRLNREYADALTPDGQSAQPLRRAIAWLADR</sequence>
<dbReference type="EMBL" id="BAABIB010000011">
    <property type="protein sequence ID" value="GAA5152395.1"/>
    <property type="molecule type" value="Genomic_DNA"/>
</dbReference>
<dbReference type="CDD" id="cd06567">
    <property type="entry name" value="Peptidase_S41"/>
    <property type="match status" value="1"/>
</dbReference>
<proteinExistence type="predicted"/>
<dbReference type="Gene3D" id="3.90.226.10">
    <property type="entry name" value="2-enoyl-CoA Hydratase, Chain A, domain 1"/>
    <property type="match status" value="1"/>
</dbReference>
<feature type="region of interest" description="Disordered" evidence="1">
    <location>
        <begin position="346"/>
        <end position="365"/>
    </location>
</feature>
<accession>A0ABP9PZH3</accession>
<dbReference type="InterPro" id="IPR029045">
    <property type="entry name" value="ClpP/crotonase-like_dom_sf"/>
</dbReference>
<feature type="domain" description="Tail specific protease" evidence="2">
    <location>
        <begin position="450"/>
        <end position="629"/>
    </location>
</feature>
<name>A0ABP9PZH3_9PSEU</name>
<dbReference type="InterPro" id="IPR005151">
    <property type="entry name" value="Tail-specific_protease"/>
</dbReference>
<dbReference type="Gene3D" id="3.30.70.20">
    <property type="match status" value="1"/>
</dbReference>
<dbReference type="Pfam" id="PF03572">
    <property type="entry name" value="Peptidase_S41"/>
    <property type="match status" value="1"/>
</dbReference>
<dbReference type="PANTHER" id="PTHR32060">
    <property type="entry name" value="TAIL-SPECIFIC PROTEASE"/>
    <property type="match status" value="1"/>
</dbReference>
<keyword evidence="4" id="KW-1185">Reference proteome</keyword>
<organism evidence="3 4">
    <name type="scientific">Amycolatopsis dongchuanensis</name>
    <dbReference type="NCBI Taxonomy" id="1070866"/>
    <lineage>
        <taxon>Bacteria</taxon>
        <taxon>Bacillati</taxon>
        <taxon>Actinomycetota</taxon>
        <taxon>Actinomycetes</taxon>
        <taxon>Pseudonocardiales</taxon>
        <taxon>Pseudonocardiaceae</taxon>
        <taxon>Amycolatopsis</taxon>
    </lineage>
</organism>
<comment type="caution">
    <text evidence="3">The sequence shown here is derived from an EMBL/GenBank/DDBJ whole genome shotgun (WGS) entry which is preliminary data.</text>
</comment>
<dbReference type="SUPFAM" id="SSF54862">
    <property type="entry name" value="4Fe-4S ferredoxins"/>
    <property type="match status" value="1"/>
</dbReference>
<evidence type="ECO:0000313" key="3">
    <source>
        <dbReference type="EMBL" id="GAA5152395.1"/>
    </source>
</evidence>
<evidence type="ECO:0000256" key="1">
    <source>
        <dbReference type="SAM" id="MobiDB-lite"/>
    </source>
</evidence>
<dbReference type="SUPFAM" id="SSF51197">
    <property type="entry name" value="Clavaminate synthase-like"/>
    <property type="match status" value="1"/>
</dbReference>
<evidence type="ECO:0000259" key="2">
    <source>
        <dbReference type="Pfam" id="PF03572"/>
    </source>
</evidence>
<feature type="compositionally biased region" description="Basic residues" evidence="1">
    <location>
        <begin position="55"/>
        <end position="64"/>
    </location>
</feature>
<protein>
    <recommendedName>
        <fullName evidence="2">Tail specific protease domain-containing protein</fullName>
    </recommendedName>
</protein>
<gene>
    <name evidence="3" type="ORF">GCM10023214_04270</name>
</gene>